<dbReference type="STRING" id="29172.A0A0D8XF06"/>
<keyword evidence="2" id="KW-1185">Reference proteome</keyword>
<organism evidence="1 2">
    <name type="scientific">Dictyocaulus viviparus</name>
    <name type="common">Bovine lungworm</name>
    <dbReference type="NCBI Taxonomy" id="29172"/>
    <lineage>
        <taxon>Eukaryota</taxon>
        <taxon>Metazoa</taxon>
        <taxon>Ecdysozoa</taxon>
        <taxon>Nematoda</taxon>
        <taxon>Chromadorea</taxon>
        <taxon>Rhabditida</taxon>
        <taxon>Rhabditina</taxon>
        <taxon>Rhabditomorpha</taxon>
        <taxon>Strongyloidea</taxon>
        <taxon>Metastrongylidae</taxon>
        <taxon>Dictyocaulus</taxon>
    </lineage>
</organism>
<evidence type="ECO:0000313" key="2">
    <source>
        <dbReference type="Proteomes" id="UP000053766"/>
    </source>
</evidence>
<protein>
    <submittedName>
        <fullName evidence="1">Uncharacterized protein</fullName>
    </submittedName>
</protein>
<gene>
    <name evidence="1" type="ORF">DICVIV_10770</name>
</gene>
<evidence type="ECO:0000313" key="1">
    <source>
        <dbReference type="EMBL" id="KJH43210.1"/>
    </source>
</evidence>
<dbReference type="AlphaFoldDB" id="A0A0D8XF06"/>
<sequence>MMLSGDHESAKKSLVECEKEIIRSCSILERALLYIALGKTCSLSSDSSDTIHFLNKARVCCRQAGAALFEKYVLQEMAIHYHKLGGIDVRDECAAEFASLDERHGGIFDWNLV</sequence>
<accession>A0A0D8XF06</accession>
<reference evidence="2" key="2">
    <citation type="journal article" date="2016" name="Sci. Rep.">
        <title>Dictyocaulus viviparus genome, variome and transcriptome elucidate lungworm biology and support future intervention.</title>
        <authorList>
            <person name="McNulty S.N."/>
            <person name="Strube C."/>
            <person name="Rosa B.A."/>
            <person name="Martin J.C."/>
            <person name="Tyagi R."/>
            <person name="Choi Y.J."/>
            <person name="Wang Q."/>
            <person name="Hallsworth Pepin K."/>
            <person name="Zhang X."/>
            <person name="Ozersky P."/>
            <person name="Wilson R.K."/>
            <person name="Sternberg P.W."/>
            <person name="Gasser R.B."/>
            <person name="Mitreva M."/>
        </authorList>
    </citation>
    <scope>NUCLEOTIDE SEQUENCE [LARGE SCALE GENOMIC DNA]</scope>
    <source>
        <strain evidence="2">HannoverDv2000</strain>
    </source>
</reference>
<dbReference type="Proteomes" id="UP000053766">
    <property type="component" value="Unassembled WGS sequence"/>
</dbReference>
<name>A0A0D8XF06_DICVI</name>
<dbReference type="EMBL" id="KN716581">
    <property type="protein sequence ID" value="KJH43210.1"/>
    <property type="molecule type" value="Genomic_DNA"/>
</dbReference>
<dbReference type="OrthoDB" id="5773922at2759"/>
<proteinExistence type="predicted"/>
<reference evidence="1 2" key="1">
    <citation type="submission" date="2013-11" db="EMBL/GenBank/DDBJ databases">
        <title>Draft genome of the bovine lungworm Dictyocaulus viviparus.</title>
        <authorList>
            <person name="Mitreva M."/>
        </authorList>
    </citation>
    <scope>NUCLEOTIDE SEQUENCE [LARGE SCALE GENOMIC DNA]</scope>
    <source>
        <strain evidence="1 2">HannoverDv2000</strain>
    </source>
</reference>